<dbReference type="PANTHER" id="PTHR11076:SF34">
    <property type="entry name" value="PROTEIN UMUC"/>
    <property type="match status" value="1"/>
</dbReference>
<keyword evidence="5" id="KW-0742">SOS response</keyword>
<dbReference type="STRING" id="1617426.TR69_WS6001000183"/>
<dbReference type="PATRIC" id="fig|1617426.3.peg.178"/>
<comment type="similarity">
    <text evidence="1">Belongs to the DNA polymerase type-Y family.</text>
</comment>
<dbReference type="PROSITE" id="PS50173">
    <property type="entry name" value="UMUC"/>
    <property type="match status" value="1"/>
</dbReference>
<dbReference type="GO" id="GO:0006281">
    <property type="term" value="P:DNA repair"/>
    <property type="evidence" value="ECO:0007669"/>
    <property type="project" value="UniProtKB-KW"/>
</dbReference>
<evidence type="ECO:0000256" key="4">
    <source>
        <dbReference type="ARBA" id="ARBA00023204"/>
    </source>
</evidence>
<dbReference type="Gene3D" id="1.10.150.20">
    <property type="entry name" value="5' to 3' exonuclease, C-terminal subdomain"/>
    <property type="match status" value="1"/>
</dbReference>
<evidence type="ECO:0000313" key="8">
    <source>
        <dbReference type="Proteomes" id="UP000070457"/>
    </source>
</evidence>
<dbReference type="EC" id="2.7.7.7" evidence="7"/>
<name>A0A136M077_9BACT</name>
<keyword evidence="7" id="KW-0808">Transferase</keyword>
<dbReference type="GO" id="GO:0042276">
    <property type="term" value="P:error-prone translesion synthesis"/>
    <property type="evidence" value="ECO:0007669"/>
    <property type="project" value="TreeGrafter"/>
</dbReference>
<evidence type="ECO:0000313" key="7">
    <source>
        <dbReference type="EMBL" id="KXK27308.1"/>
    </source>
</evidence>
<keyword evidence="2" id="KW-0227">DNA damage</keyword>
<dbReference type="InterPro" id="IPR017961">
    <property type="entry name" value="DNA_pol_Y-fam_little_finger"/>
</dbReference>
<evidence type="ECO:0000256" key="1">
    <source>
        <dbReference type="ARBA" id="ARBA00010945"/>
    </source>
</evidence>
<dbReference type="InterPro" id="IPR043128">
    <property type="entry name" value="Rev_trsase/Diguanyl_cyclase"/>
</dbReference>
<accession>A0A136M077</accession>
<dbReference type="CDD" id="cd01700">
    <property type="entry name" value="PolY_Pol_V_umuC"/>
    <property type="match status" value="1"/>
</dbReference>
<keyword evidence="3" id="KW-0741">SOS mutagenesis</keyword>
<dbReference type="AlphaFoldDB" id="A0A136M077"/>
<keyword evidence="7" id="KW-0548">Nucleotidyltransferase</keyword>
<dbReference type="InterPro" id="IPR001126">
    <property type="entry name" value="UmuC"/>
</dbReference>
<keyword evidence="4" id="KW-0234">DNA repair</keyword>
<dbReference type="InterPro" id="IPR050116">
    <property type="entry name" value="DNA_polymerase-Y"/>
</dbReference>
<proteinExistence type="inferred from homology"/>
<dbReference type="GO" id="GO:0009432">
    <property type="term" value="P:SOS response"/>
    <property type="evidence" value="ECO:0007669"/>
    <property type="project" value="UniProtKB-KW"/>
</dbReference>
<dbReference type="InterPro" id="IPR025188">
    <property type="entry name" value="DUF4113"/>
</dbReference>
<dbReference type="Pfam" id="PF11799">
    <property type="entry name" value="IMS_C"/>
    <property type="match status" value="1"/>
</dbReference>
<dbReference type="Gene3D" id="3.30.70.270">
    <property type="match status" value="1"/>
</dbReference>
<feature type="domain" description="UmuC" evidence="6">
    <location>
        <begin position="2"/>
        <end position="185"/>
    </location>
</feature>
<dbReference type="GO" id="GO:0005829">
    <property type="term" value="C:cytosol"/>
    <property type="evidence" value="ECO:0007669"/>
    <property type="project" value="TreeGrafter"/>
</dbReference>
<comment type="caution">
    <text evidence="7">The sequence shown here is derived from an EMBL/GenBank/DDBJ whole genome shotgun (WGS) entry which is preliminary data.</text>
</comment>
<evidence type="ECO:0000259" key="6">
    <source>
        <dbReference type="PROSITE" id="PS50173"/>
    </source>
</evidence>
<dbReference type="GO" id="GO:0003887">
    <property type="term" value="F:DNA-directed DNA polymerase activity"/>
    <property type="evidence" value="ECO:0007669"/>
    <property type="project" value="UniProtKB-EC"/>
</dbReference>
<dbReference type="Proteomes" id="UP000070457">
    <property type="component" value="Unassembled WGS sequence"/>
</dbReference>
<dbReference type="EMBL" id="JYNZ01000002">
    <property type="protein sequence ID" value="KXK27308.1"/>
    <property type="molecule type" value="Genomic_DNA"/>
</dbReference>
<organism evidence="7 8">
    <name type="scientific">candidate division WS6 bacterium OLB20</name>
    <dbReference type="NCBI Taxonomy" id="1617426"/>
    <lineage>
        <taxon>Bacteria</taxon>
        <taxon>Candidatus Dojkabacteria</taxon>
    </lineage>
</organism>
<dbReference type="PANTHER" id="PTHR11076">
    <property type="entry name" value="DNA REPAIR POLYMERASE UMUC / TRANSFERASE FAMILY MEMBER"/>
    <property type="match status" value="1"/>
</dbReference>
<dbReference type="Pfam" id="PF13438">
    <property type="entry name" value="DUF4113"/>
    <property type="match status" value="1"/>
</dbReference>
<dbReference type="GO" id="GO:0003684">
    <property type="term" value="F:damaged DNA binding"/>
    <property type="evidence" value="ECO:0007669"/>
    <property type="project" value="InterPro"/>
</dbReference>
<gene>
    <name evidence="7" type="primary">dinB</name>
    <name evidence="7" type="ORF">TR69_WS6001000183</name>
</gene>
<dbReference type="SUPFAM" id="SSF56672">
    <property type="entry name" value="DNA/RNA polymerases"/>
    <property type="match status" value="1"/>
</dbReference>
<evidence type="ECO:0000256" key="3">
    <source>
        <dbReference type="ARBA" id="ARBA00023199"/>
    </source>
</evidence>
<dbReference type="InterPro" id="IPR043502">
    <property type="entry name" value="DNA/RNA_pol_sf"/>
</dbReference>
<reference evidence="7 8" key="1">
    <citation type="submission" date="2015-02" db="EMBL/GenBank/DDBJ databases">
        <title>Improved understanding of the partial-nitritation anammox process through 23 genomes representing the majority of the microbial community.</title>
        <authorList>
            <person name="Speth D.R."/>
            <person name="In T Zandt M."/>
            <person name="Guerrero Cruz S."/>
            <person name="Jetten M.S."/>
            <person name="Dutilh B.E."/>
        </authorList>
    </citation>
    <scope>NUCLEOTIDE SEQUENCE [LARGE SCALE GENOMIC DNA]</scope>
    <source>
        <strain evidence="7">OLB20</strain>
    </source>
</reference>
<evidence type="ECO:0000256" key="2">
    <source>
        <dbReference type="ARBA" id="ARBA00022763"/>
    </source>
</evidence>
<dbReference type="Pfam" id="PF00817">
    <property type="entry name" value="IMS"/>
    <property type="match status" value="1"/>
</dbReference>
<sequence length="422" mass="47657">MIAVVDCNNFFVSCERVFHPRLRNKPVAVASNNDGCIVARSQEVKALGIPMGAPAFKWKDVLQRHDVKVFSGNFPLYGDMSRRVMSILHEVAPEVEVYSIDEAFLDFEGYYKTDLLEYCREVRAQILNWTGIPVSIGVGPTKTIAKAAADIAKKNPELAGIAGTETPGFDNYLERLPVGDIWGVGRAFTRQLQSRGIFTAGDLRRLSLTWARQRLGVVGQRTLLELKGIRCFDLQHEVPTRKGIIASRSFGTMVEDRDSLAQSIALHATRAGERLRKDGSVAGVVQVVIMTNRHRQDLAQYFSSATCRLLQPSSYTPDLIGAAHRALDRIYRSGFLYKKSMVMLHDITPQDQIQLSMFHTYKDRPREALLMQAVDKLNTRFGRTRLQYAASGITTRKKWHPRREHASQRFTTSWQELPVAYL</sequence>
<evidence type="ECO:0000256" key="5">
    <source>
        <dbReference type="ARBA" id="ARBA00023236"/>
    </source>
</evidence>
<protein>
    <submittedName>
        <fullName evidence="7">DNA polymerase IV</fullName>
        <ecNumber evidence="7">2.7.7.7</ecNumber>
    </submittedName>
</protein>
<dbReference type="Pfam" id="PF11798">
    <property type="entry name" value="IMS_HHH"/>
    <property type="match status" value="1"/>
</dbReference>
<dbReference type="InterPro" id="IPR024728">
    <property type="entry name" value="PolY_HhH_motif"/>
</dbReference>
<dbReference type="Gene3D" id="3.40.1170.60">
    <property type="match status" value="1"/>
</dbReference>